<dbReference type="Pfam" id="PF00271">
    <property type="entry name" value="Helicase_C"/>
    <property type="match status" value="1"/>
</dbReference>
<evidence type="ECO:0000259" key="10">
    <source>
        <dbReference type="PROSITE" id="PS51195"/>
    </source>
</evidence>
<dbReference type="PROSITE" id="PS51194">
    <property type="entry name" value="HELICASE_CTER"/>
    <property type="match status" value="1"/>
</dbReference>
<evidence type="ECO:0000256" key="3">
    <source>
        <dbReference type="ARBA" id="ARBA00022741"/>
    </source>
</evidence>
<dbReference type="GO" id="GO:0005092">
    <property type="term" value="F:GDP-dissociation inhibitor activity"/>
    <property type="evidence" value="ECO:0007669"/>
    <property type="project" value="InterPro"/>
</dbReference>
<dbReference type="InterPro" id="IPR027417">
    <property type="entry name" value="P-loop_NTPase"/>
</dbReference>
<dbReference type="CDD" id="cd18787">
    <property type="entry name" value="SF2_C_DEAD"/>
    <property type="match status" value="1"/>
</dbReference>
<dbReference type="Gene3D" id="3.40.50.300">
    <property type="entry name" value="P-loop containing nucleotide triphosphate hydrolases"/>
    <property type="match status" value="2"/>
</dbReference>
<dbReference type="GO" id="GO:0005524">
    <property type="term" value="F:ATP binding"/>
    <property type="evidence" value="ECO:0007669"/>
    <property type="project" value="UniProtKB-KW"/>
</dbReference>
<dbReference type="GO" id="GO:0005829">
    <property type="term" value="C:cytosol"/>
    <property type="evidence" value="ECO:0007669"/>
    <property type="project" value="TreeGrafter"/>
</dbReference>
<proteinExistence type="inferred from homology"/>
<accession>A0A177AXW2</accession>
<feature type="domain" description="Helicase C-terminal" evidence="9">
    <location>
        <begin position="323"/>
        <end position="488"/>
    </location>
</feature>
<dbReference type="SUPFAM" id="SSF52540">
    <property type="entry name" value="P-loop containing nucleoside triphosphate hydrolases"/>
    <property type="match status" value="2"/>
</dbReference>
<dbReference type="Gene3D" id="3.30.519.10">
    <property type="entry name" value="Guanine Nucleotide Dissociation Inhibitor, domain 2"/>
    <property type="match status" value="1"/>
</dbReference>
<evidence type="ECO:0000256" key="2">
    <source>
        <dbReference type="ARBA" id="ARBA00012552"/>
    </source>
</evidence>
<keyword evidence="5" id="KW-0347">Helicase</keyword>
<dbReference type="SUPFAM" id="SSF51905">
    <property type="entry name" value="FAD/NAD(P)-binding domain"/>
    <property type="match status" value="1"/>
</dbReference>
<evidence type="ECO:0000256" key="7">
    <source>
        <dbReference type="PROSITE-ProRule" id="PRU00552"/>
    </source>
</evidence>
<dbReference type="GO" id="GO:0007264">
    <property type="term" value="P:small GTPase-mediated signal transduction"/>
    <property type="evidence" value="ECO:0007669"/>
    <property type="project" value="InterPro"/>
</dbReference>
<sequence length="886" mass="101476">MKTKFKIKHKKFKPKILVKDEIDKKEKIFNSNFTFDQDEIIEKDKIIKPCKNKTQKLIDEIIQSEKEFKDLDKEDTVVVKEINVKEEETVENVKMIFAEKISTVEPLNSFNELNLSRVLLKNINAMNLSKPTPIQAASIPVALLGKDISASAKTGSGKTLAFLLPIIERLLFKSPSKPSIRVLIVSPTRELATQIYDVALKLVHNQKISISLTTGGMDIKSQCASLKLKPDILIATPGRLIDHLYNSSVSLSFVEILVLDEADRMLDVYFADQMNELIKQLSRKHQTLLYSATMTEKVEHLIKLSLKNPVKIFIDQKSRLPKGLEQEFIRIRPGYENNRLAIVTSIVKRKFNDKCIVFLQTKKDAHRMRIILGLLGLSVDEIHGSLSQRQRIEALEKFKNGMVNVITTTDLLARGLDIDNVKTVINVTVPVSVERYVHRIGRTARAGRIGRSITLFGESERKVMKGIVNISNTDIKYRIVPPSVISHYQERINNLESIVEEIISKDLQHKSLEKSENMIIAAEKKLLNKNPDKRAWFQSHHQKKISITVILAVNKPKLKKRKRKKSYEYVMIGTGLPECILFGSICRNIKKCLALDGNSFYGSSGASFTFNQLKSLLTKYTLNYDSKKPLINIQDVIIHENEQHSQELIKNDKKFNIDLLPNVIYYNGKYISKICEAKISDYSTFRLYSRIFIYMNDEIRLIPCTRQLIFTSTKLTLIEKRSVSHFFIKLRQLKDLSDTELIESTQNLKYIQFITNFGLNTDLAMYIIAFSYISDENIDALNGLKQSFRVIDSMLYQSPFMLCDYGFGDICEHFLRYAALYLGESACSFEIKDIMIEEDRITHVILSCGCIIEIQNNLIINTETLLQISKNVPQLNSYVEKANVES</sequence>
<dbReference type="EMBL" id="LWCA01000854">
    <property type="protein sequence ID" value="OAF66700.1"/>
    <property type="molecule type" value="Genomic_DNA"/>
</dbReference>
<dbReference type="AlphaFoldDB" id="A0A177AXW2"/>
<feature type="short sequence motif" description="Q motif" evidence="7">
    <location>
        <begin position="108"/>
        <end position="136"/>
    </location>
</feature>
<name>A0A177AXW2_9BILA</name>
<dbReference type="EC" id="3.6.4.13" evidence="2"/>
<dbReference type="InterPro" id="IPR036188">
    <property type="entry name" value="FAD/NAD-bd_sf"/>
</dbReference>
<dbReference type="PROSITE" id="PS51192">
    <property type="entry name" value="HELICASE_ATP_BIND_1"/>
    <property type="match status" value="1"/>
</dbReference>
<dbReference type="InterPro" id="IPR014014">
    <property type="entry name" value="RNA_helicase_DEAD_Q_motif"/>
</dbReference>
<dbReference type="Gene3D" id="1.10.405.10">
    <property type="entry name" value="Guanine Nucleotide Dissociation Inhibitor, domain 1"/>
    <property type="match status" value="1"/>
</dbReference>
<dbReference type="Pfam" id="PF00996">
    <property type="entry name" value="GDI"/>
    <property type="match status" value="1"/>
</dbReference>
<dbReference type="InterPro" id="IPR018203">
    <property type="entry name" value="GDP_dissociation_inhibitor"/>
</dbReference>
<dbReference type="GO" id="GO:0003676">
    <property type="term" value="F:nucleic acid binding"/>
    <property type="evidence" value="ECO:0007669"/>
    <property type="project" value="InterPro"/>
</dbReference>
<dbReference type="CDD" id="cd17947">
    <property type="entry name" value="DEADc_DDX27"/>
    <property type="match status" value="1"/>
</dbReference>
<dbReference type="InterPro" id="IPR050079">
    <property type="entry name" value="DEAD_box_RNA_helicase"/>
</dbReference>
<dbReference type="InterPro" id="IPR011545">
    <property type="entry name" value="DEAD/DEAH_box_helicase_dom"/>
</dbReference>
<dbReference type="OrthoDB" id="10259843at2759"/>
<dbReference type="GO" id="GO:0003724">
    <property type="term" value="F:RNA helicase activity"/>
    <property type="evidence" value="ECO:0007669"/>
    <property type="project" value="UniProtKB-EC"/>
</dbReference>
<feature type="domain" description="DEAD-box RNA helicase Q" evidence="10">
    <location>
        <begin position="108"/>
        <end position="136"/>
    </location>
</feature>
<dbReference type="PROSITE" id="PS00039">
    <property type="entry name" value="DEAD_ATP_HELICASE"/>
    <property type="match status" value="1"/>
</dbReference>
<protein>
    <recommendedName>
        <fullName evidence="2">RNA helicase</fullName>
        <ecNumber evidence="2">3.6.4.13</ecNumber>
    </recommendedName>
</protein>
<dbReference type="Proteomes" id="UP000078046">
    <property type="component" value="Unassembled WGS sequence"/>
</dbReference>
<dbReference type="PANTHER" id="PTHR47959:SF1">
    <property type="entry name" value="ATP-DEPENDENT RNA HELICASE DBPA"/>
    <property type="match status" value="1"/>
</dbReference>
<evidence type="ECO:0000256" key="1">
    <source>
        <dbReference type="ARBA" id="ARBA00005593"/>
    </source>
</evidence>
<comment type="similarity">
    <text evidence="1">Belongs to the Rab GDI family.</text>
</comment>
<dbReference type="PRINTS" id="PR00891">
    <property type="entry name" value="RABGDIREP"/>
</dbReference>
<dbReference type="Gene3D" id="3.50.50.60">
    <property type="entry name" value="FAD/NAD(P)-binding domain"/>
    <property type="match status" value="1"/>
</dbReference>
<dbReference type="PANTHER" id="PTHR47959">
    <property type="entry name" value="ATP-DEPENDENT RNA HELICASE RHLE-RELATED"/>
    <property type="match status" value="1"/>
</dbReference>
<dbReference type="InterPro" id="IPR000629">
    <property type="entry name" value="RNA-helicase_DEAD-box_CS"/>
</dbReference>
<dbReference type="GO" id="GO:0016787">
    <property type="term" value="F:hydrolase activity"/>
    <property type="evidence" value="ECO:0007669"/>
    <property type="project" value="UniProtKB-KW"/>
</dbReference>
<evidence type="ECO:0000259" key="9">
    <source>
        <dbReference type="PROSITE" id="PS51194"/>
    </source>
</evidence>
<dbReference type="SMART" id="SM00490">
    <property type="entry name" value="HELICc"/>
    <property type="match status" value="1"/>
</dbReference>
<evidence type="ECO:0000313" key="12">
    <source>
        <dbReference type="Proteomes" id="UP000078046"/>
    </source>
</evidence>
<evidence type="ECO:0000259" key="8">
    <source>
        <dbReference type="PROSITE" id="PS51192"/>
    </source>
</evidence>
<keyword evidence="12" id="KW-1185">Reference proteome</keyword>
<comment type="caution">
    <text evidence="11">The sequence shown here is derived from an EMBL/GenBank/DDBJ whole genome shotgun (WGS) entry which is preliminary data.</text>
</comment>
<evidence type="ECO:0000256" key="5">
    <source>
        <dbReference type="ARBA" id="ARBA00022806"/>
    </source>
</evidence>
<keyword evidence="4" id="KW-0378">Hydrolase</keyword>
<dbReference type="SMART" id="SM00487">
    <property type="entry name" value="DEXDc"/>
    <property type="match status" value="1"/>
</dbReference>
<evidence type="ECO:0000313" key="11">
    <source>
        <dbReference type="EMBL" id="OAF66700.1"/>
    </source>
</evidence>
<evidence type="ECO:0000256" key="6">
    <source>
        <dbReference type="ARBA" id="ARBA00022840"/>
    </source>
</evidence>
<gene>
    <name evidence="11" type="ORF">A3Q56_05602</name>
</gene>
<dbReference type="PROSITE" id="PS51195">
    <property type="entry name" value="Q_MOTIF"/>
    <property type="match status" value="1"/>
</dbReference>
<organism evidence="11 12">
    <name type="scientific">Intoshia linei</name>
    <dbReference type="NCBI Taxonomy" id="1819745"/>
    <lineage>
        <taxon>Eukaryota</taxon>
        <taxon>Metazoa</taxon>
        <taxon>Spiralia</taxon>
        <taxon>Lophotrochozoa</taxon>
        <taxon>Mesozoa</taxon>
        <taxon>Orthonectida</taxon>
        <taxon>Rhopaluridae</taxon>
        <taxon>Intoshia</taxon>
    </lineage>
</organism>
<dbReference type="InterPro" id="IPR001650">
    <property type="entry name" value="Helicase_C-like"/>
</dbReference>
<keyword evidence="6" id="KW-0067">ATP-binding</keyword>
<feature type="domain" description="Helicase ATP-binding" evidence="8">
    <location>
        <begin position="139"/>
        <end position="312"/>
    </location>
</feature>
<reference evidence="11 12" key="1">
    <citation type="submission" date="2016-04" db="EMBL/GenBank/DDBJ databases">
        <title>The genome of Intoshia linei affirms orthonectids as highly simplified spiralians.</title>
        <authorList>
            <person name="Mikhailov K.V."/>
            <person name="Slusarev G.S."/>
            <person name="Nikitin M.A."/>
            <person name="Logacheva M.D."/>
            <person name="Penin A."/>
            <person name="Aleoshin V."/>
            <person name="Panchin Y.V."/>
        </authorList>
    </citation>
    <scope>NUCLEOTIDE SEQUENCE [LARGE SCALE GENOMIC DNA]</scope>
    <source>
        <strain evidence="11">Intl2013</strain>
        <tissue evidence="11">Whole animal</tissue>
    </source>
</reference>
<dbReference type="Pfam" id="PF00270">
    <property type="entry name" value="DEAD"/>
    <property type="match status" value="1"/>
</dbReference>
<dbReference type="InterPro" id="IPR014001">
    <property type="entry name" value="Helicase_ATP-bd"/>
</dbReference>
<keyword evidence="3" id="KW-0547">Nucleotide-binding</keyword>
<evidence type="ECO:0000256" key="4">
    <source>
        <dbReference type="ARBA" id="ARBA00022801"/>
    </source>
</evidence>